<sequence length="121" mass="14338">MTSRRHPYTNDDYLLGRLIIPISTDFFSSHLQSNGNDNLIDGLRNQVSQLKSLTLDIGDEIKEHNRFIKDLDNDFDSTWNNLTKSMSRLKMIAMSGNNRYIWYLLLFSLFVFSWIWIIVRF</sequence>
<dbReference type="CDD" id="cd15853">
    <property type="entry name" value="SNARE_Bet1"/>
    <property type="match status" value="1"/>
</dbReference>
<accession>A0A132A252</accession>
<dbReference type="PROSITE" id="PS50192">
    <property type="entry name" value="T_SNARE"/>
    <property type="match status" value="1"/>
</dbReference>
<dbReference type="EMBL" id="JXLN01010012">
    <property type="protein sequence ID" value="KPM04899.1"/>
    <property type="molecule type" value="Genomic_DNA"/>
</dbReference>
<keyword evidence="4" id="KW-0653">Protein transport</keyword>
<dbReference type="InterPro" id="IPR039899">
    <property type="entry name" value="BET1_SNARE"/>
</dbReference>
<evidence type="ECO:0000256" key="7">
    <source>
        <dbReference type="ARBA" id="ARBA00023136"/>
    </source>
</evidence>
<dbReference type="PANTHER" id="PTHR12791">
    <property type="entry name" value="GOLGI SNARE BET1-RELATED"/>
    <property type="match status" value="1"/>
</dbReference>
<dbReference type="Gene3D" id="1.20.5.110">
    <property type="match status" value="1"/>
</dbReference>
<dbReference type="Proteomes" id="UP000616769">
    <property type="component" value="Unassembled WGS sequence"/>
</dbReference>
<comment type="caution">
    <text evidence="9">The sequence shown here is derived from an EMBL/GenBank/DDBJ whole genome shotgun (WGS) entry which is preliminary data.</text>
</comment>
<organism evidence="9 10">
    <name type="scientific">Sarcoptes scabiei</name>
    <name type="common">Itch mite</name>
    <name type="synonym">Acarus scabiei</name>
    <dbReference type="NCBI Taxonomy" id="52283"/>
    <lineage>
        <taxon>Eukaryota</taxon>
        <taxon>Metazoa</taxon>
        <taxon>Ecdysozoa</taxon>
        <taxon>Arthropoda</taxon>
        <taxon>Chelicerata</taxon>
        <taxon>Arachnida</taxon>
        <taxon>Acari</taxon>
        <taxon>Acariformes</taxon>
        <taxon>Sarcoptiformes</taxon>
        <taxon>Astigmata</taxon>
        <taxon>Psoroptidia</taxon>
        <taxon>Sarcoptoidea</taxon>
        <taxon>Sarcoptidae</taxon>
        <taxon>Sarcoptinae</taxon>
        <taxon>Sarcoptes</taxon>
    </lineage>
</organism>
<dbReference type="GO" id="GO:0000139">
    <property type="term" value="C:Golgi membrane"/>
    <property type="evidence" value="ECO:0007669"/>
    <property type="project" value="UniProtKB-SubCell"/>
</dbReference>
<keyword evidence="3" id="KW-0812">Transmembrane</keyword>
<dbReference type="VEuPathDB" id="VectorBase:SSCA007460"/>
<evidence type="ECO:0000256" key="4">
    <source>
        <dbReference type="ARBA" id="ARBA00022927"/>
    </source>
</evidence>
<gene>
    <name evidence="9" type="ORF">QR98_0033540</name>
</gene>
<evidence type="ECO:0000256" key="5">
    <source>
        <dbReference type="ARBA" id="ARBA00022989"/>
    </source>
</evidence>
<keyword evidence="5" id="KW-1133">Transmembrane helix</keyword>
<evidence type="ECO:0000313" key="10">
    <source>
        <dbReference type="Proteomes" id="UP000616769"/>
    </source>
</evidence>
<evidence type="ECO:0000256" key="6">
    <source>
        <dbReference type="ARBA" id="ARBA00023034"/>
    </source>
</evidence>
<evidence type="ECO:0000313" key="9">
    <source>
        <dbReference type="EMBL" id="KPM04899.1"/>
    </source>
</evidence>
<dbReference type="SUPFAM" id="SSF58038">
    <property type="entry name" value="SNARE fusion complex"/>
    <property type="match status" value="1"/>
</dbReference>
<dbReference type="GO" id="GO:0015031">
    <property type="term" value="P:protein transport"/>
    <property type="evidence" value="ECO:0007669"/>
    <property type="project" value="UniProtKB-KW"/>
</dbReference>
<evidence type="ECO:0000256" key="8">
    <source>
        <dbReference type="ARBA" id="ARBA00046280"/>
    </source>
</evidence>
<protein>
    <submittedName>
        <fullName evidence="9">BET1-like protein</fullName>
    </submittedName>
</protein>
<dbReference type="OrthoDB" id="2414538at2759"/>
<keyword evidence="6" id="KW-0333">Golgi apparatus</keyword>
<name>A0A132A252_SARSC</name>
<proteinExistence type="predicted"/>
<evidence type="ECO:0000256" key="1">
    <source>
        <dbReference type="ARBA" id="ARBA00004394"/>
    </source>
</evidence>
<evidence type="ECO:0000256" key="2">
    <source>
        <dbReference type="ARBA" id="ARBA00022448"/>
    </source>
</evidence>
<keyword evidence="2" id="KW-0813">Transport</keyword>
<reference evidence="9 10" key="1">
    <citation type="journal article" date="2015" name="Parasit. Vectors">
        <title>Draft genome of the scabies mite.</title>
        <authorList>
            <person name="Rider S.D.Jr."/>
            <person name="Morgan M.S."/>
            <person name="Arlian L.G."/>
        </authorList>
    </citation>
    <scope>NUCLEOTIDE SEQUENCE [LARGE SCALE GENOMIC DNA]</scope>
    <source>
        <strain evidence="9">Arlian Lab</strain>
    </source>
</reference>
<comment type="subcellular location">
    <subcellularLocation>
        <location evidence="8">Endomembrane system</location>
        <topology evidence="8">Single-pass type IV membrane protein</topology>
    </subcellularLocation>
    <subcellularLocation>
        <location evidence="1">Golgi apparatus membrane</location>
    </subcellularLocation>
</comment>
<evidence type="ECO:0000256" key="3">
    <source>
        <dbReference type="ARBA" id="ARBA00022692"/>
    </source>
</evidence>
<dbReference type="AlphaFoldDB" id="A0A132A252"/>
<keyword evidence="7" id="KW-0472">Membrane</keyword>
<dbReference type="InterPro" id="IPR000727">
    <property type="entry name" value="T_SNARE_dom"/>
</dbReference>